<keyword evidence="2 4" id="KW-0472">Membrane</keyword>
<feature type="domain" description="TonB-dependent receptor-like beta-barrel" evidence="6">
    <location>
        <begin position="276"/>
        <end position="754"/>
    </location>
</feature>
<keyword evidence="4" id="KW-0798">TonB box</keyword>
<evidence type="ECO:0000259" key="6">
    <source>
        <dbReference type="Pfam" id="PF00593"/>
    </source>
</evidence>
<evidence type="ECO:0000256" key="5">
    <source>
        <dbReference type="SAM" id="MobiDB-lite"/>
    </source>
</evidence>
<feature type="region of interest" description="Disordered" evidence="5">
    <location>
        <begin position="79"/>
        <end position="109"/>
    </location>
</feature>
<dbReference type="PANTHER" id="PTHR40980">
    <property type="entry name" value="PLUG DOMAIN-CONTAINING PROTEIN"/>
    <property type="match status" value="1"/>
</dbReference>
<dbReference type="InterPro" id="IPR036942">
    <property type="entry name" value="Beta-barrel_TonB_sf"/>
</dbReference>
<dbReference type="AlphaFoldDB" id="A0A246K432"/>
<dbReference type="Pfam" id="PF00593">
    <property type="entry name" value="TonB_dep_Rec_b-barrel"/>
    <property type="match status" value="1"/>
</dbReference>
<organism evidence="8 9">
    <name type="scientific">Sphingopyxis witflariensis</name>
    <dbReference type="NCBI Taxonomy" id="173675"/>
    <lineage>
        <taxon>Bacteria</taxon>
        <taxon>Pseudomonadati</taxon>
        <taxon>Pseudomonadota</taxon>
        <taxon>Alphaproteobacteria</taxon>
        <taxon>Sphingomonadales</taxon>
        <taxon>Sphingomonadaceae</taxon>
        <taxon>Sphingopyxis</taxon>
    </lineage>
</organism>
<evidence type="ECO:0000313" key="8">
    <source>
        <dbReference type="EMBL" id="OWR00219.1"/>
    </source>
</evidence>
<dbReference type="Proteomes" id="UP000197097">
    <property type="component" value="Unassembled WGS sequence"/>
</dbReference>
<evidence type="ECO:0000256" key="4">
    <source>
        <dbReference type="RuleBase" id="RU003357"/>
    </source>
</evidence>
<reference evidence="8 9" key="1">
    <citation type="journal article" date="2002" name="Int. J. Syst. Evol. Microbiol.">
        <title>Sphingopyxis witflariensis sp. nov., isolated from activated sludge.</title>
        <authorList>
            <person name="Kampfer P."/>
            <person name="Witzenberger R."/>
            <person name="Denner E.B."/>
            <person name="Busse H.J."/>
            <person name="Neef A."/>
        </authorList>
    </citation>
    <scope>NUCLEOTIDE SEQUENCE [LARGE SCALE GENOMIC DNA]</scope>
    <source>
        <strain evidence="8 9">DSM 14551</strain>
    </source>
</reference>
<dbReference type="InterPro" id="IPR012910">
    <property type="entry name" value="Plug_dom"/>
</dbReference>
<evidence type="ECO:0000313" key="9">
    <source>
        <dbReference type="Proteomes" id="UP000197097"/>
    </source>
</evidence>
<proteinExistence type="inferred from homology"/>
<dbReference type="Gene3D" id="2.40.170.20">
    <property type="entry name" value="TonB-dependent receptor, beta-barrel domain"/>
    <property type="match status" value="1"/>
</dbReference>
<comment type="caution">
    <text evidence="8">The sequence shown here is derived from an EMBL/GenBank/DDBJ whole genome shotgun (WGS) entry which is preliminary data.</text>
</comment>
<protein>
    <recommendedName>
        <fullName evidence="10">TonB-dependent receptor</fullName>
    </recommendedName>
</protein>
<dbReference type="SUPFAM" id="SSF56935">
    <property type="entry name" value="Porins"/>
    <property type="match status" value="1"/>
</dbReference>
<dbReference type="EMBL" id="NISJ01000002">
    <property type="protein sequence ID" value="OWR00219.1"/>
    <property type="molecule type" value="Genomic_DNA"/>
</dbReference>
<gene>
    <name evidence="8" type="ORF">CDQ91_05515</name>
</gene>
<dbReference type="InterPro" id="IPR000531">
    <property type="entry name" value="Beta-barrel_TonB"/>
</dbReference>
<evidence type="ECO:0000256" key="2">
    <source>
        <dbReference type="ARBA" id="ARBA00023136"/>
    </source>
</evidence>
<evidence type="ECO:0000256" key="1">
    <source>
        <dbReference type="ARBA" id="ARBA00004442"/>
    </source>
</evidence>
<evidence type="ECO:0000259" key="7">
    <source>
        <dbReference type="Pfam" id="PF07715"/>
    </source>
</evidence>
<comment type="subcellular location">
    <subcellularLocation>
        <location evidence="1 4">Cell outer membrane</location>
    </subcellularLocation>
</comment>
<dbReference type="GO" id="GO:0009279">
    <property type="term" value="C:cell outer membrane"/>
    <property type="evidence" value="ECO:0007669"/>
    <property type="project" value="UniProtKB-SubCell"/>
</dbReference>
<accession>A0A246K432</accession>
<evidence type="ECO:0008006" key="10">
    <source>
        <dbReference type="Google" id="ProtNLM"/>
    </source>
</evidence>
<dbReference type="PANTHER" id="PTHR40980:SF4">
    <property type="entry name" value="TONB-DEPENDENT RECEPTOR-LIKE BETA-BARREL DOMAIN-CONTAINING PROTEIN"/>
    <property type="match status" value="1"/>
</dbReference>
<keyword evidence="9" id="KW-1185">Reference proteome</keyword>
<comment type="similarity">
    <text evidence="4">Belongs to the TonB-dependent receptor family.</text>
</comment>
<keyword evidence="3" id="KW-0998">Cell outer membrane</keyword>
<dbReference type="InterPro" id="IPR037066">
    <property type="entry name" value="Plug_dom_sf"/>
</dbReference>
<evidence type="ECO:0000256" key="3">
    <source>
        <dbReference type="ARBA" id="ARBA00023237"/>
    </source>
</evidence>
<sequence length="798" mass="88462">MGPDPSLLNGALALRATRLPIPAIESKSIVAEKPPNELEDAMGFWGGGCGTGLVGAMLCAVGSGDAAAQETLPAQDGVAQTTPITKGGSSDLGSGGGTLEAAAPTATGGEGQVQIYPRSFFDPYKPQNAEDMLRRVPGVAAILDTATAGATTQARGLGSGGDQILIGGRRLAAKNQIVQMLRRLSAASVERVELIRGTSEGIEVLSEGLIVNIVMVPGKSNSGGSGNLEANFRFGDQGYAALDGLLSYSGSFGQFSYTFGAERNAWTPIGLTPTGGTNDWSRRFRDEIYYYPDGSVQEKRPQRWSRSHNKAIYTTNLGYDWGGGDQIKFNALYQPLRVLEIDETPFIRYASNGSTGAMGDELHQRDNRAKLLDLGADFQKRLLGGSLNVILIRTRTEQDLTDVRNRQIGARYVEVGKSVSSQNKGEDIIRASYSRALNSGMDLTVGVEGAKNFLDQQLDTFFDTDGDDRLELIPFPESFADIREKRGEIFAIHSWKLTSELSMETSLNYEVSSISTNFSFVPQHTYRFFKPRLDVRYNLTPQDLFRFKVERTISQLDFQNFIPIYNPVDNRVDAGNAEIQPEKTWIFEAAYERRLLGDNGSIEVRLFYRDISDHISRGPFAISSGGRITSAPINIDKARHYGGEIKGAIRLDMIGLRDAQINARYVRQFSNVIDPFTSLNRKMKDPYDSEFNIGYRQDLTRLGMAFGANYIDTSGDQITSDVRNVEYFSRGPRVDAFVEKSLPAGFTVRFEAHNINRSPEYKSRDLFVDSQSEGTLLRREYYRERRERRYALKLRKSF</sequence>
<feature type="domain" description="TonB-dependent receptor plug" evidence="7">
    <location>
        <begin position="112"/>
        <end position="199"/>
    </location>
</feature>
<dbReference type="Pfam" id="PF07715">
    <property type="entry name" value="Plug"/>
    <property type="match status" value="1"/>
</dbReference>
<dbReference type="Gene3D" id="2.170.130.10">
    <property type="entry name" value="TonB-dependent receptor, plug domain"/>
    <property type="match status" value="1"/>
</dbReference>
<name>A0A246K432_9SPHN</name>